<dbReference type="STRING" id="7070.A0A139WAQ9"/>
<feature type="domain" description="Cathepsin propeptide inhibitor" evidence="9">
    <location>
        <begin position="26"/>
        <end position="86"/>
    </location>
</feature>
<dbReference type="OMA" id="KDNGCHG"/>
<dbReference type="PANTHER" id="PTHR12411">
    <property type="entry name" value="CYSTEINE PROTEASE FAMILY C1-RELATED"/>
    <property type="match status" value="1"/>
</dbReference>
<dbReference type="CDD" id="cd02248">
    <property type="entry name" value="Peptidase_C1A"/>
    <property type="match status" value="2"/>
</dbReference>
<evidence type="ECO:0000259" key="9">
    <source>
        <dbReference type="SMART" id="SM00848"/>
    </source>
</evidence>
<evidence type="ECO:0000313" key="10">
    <source>
        <dbReference type="EMBL" id="KYB24980.1"/>
    </source>
</evidence>
<dbReference type="InterPro" id="IPR013128">
    <property type="entry name" value="Peptidase_C1A"/>
</dbReference>
<dbReference type="GO" id="GO:0051603">
    <property type="term" value="P:proteolysis involved in protein catabolic process"/>
    <property type="evidence" value="ECO:0000318"/>
    <property type="project" value="GO_Central"/>
</dbReference>
<dbReference type="InterPro" id="IPR013201">
    <property type="entry name" value="Prot_inhib_I29"/>
</dbReference>
<evidence type="ECO:0000313" key="11">
    <source>
        <dbReference type="Proteomes" id="UP000007266"/>
    </source>
</evidence>
<evidence type="ECO:0000256" key="6">
    <source>
        <dbReference type="ARBA" id="ARBA00023157"/>
    </source>
</evidence>
<name>A0A139WAQ9_TRICA</name>
<dbReference type="AlphaFoldDB" id="A0A139WAQ9"/>
<feature type="signal peptide" evidence="7">
    <location>
        <begin position="1"/>
        <end position="24"/>
    </location>
</feature>
<keyword evidence="5" id="KW-0865">Zymogen</keyword>
<accession>A0A139WAQ9</accession>
<feature type="domain" description="Peptidase C1A papain C-terminal" evidence="8">
    <location>
        <begin position="439"/>
        <end position="651"/>
    </location>
</feature>
<dbReference type="InterPro" id="IPR039417">
    <property type="entry name" value="Peptidase_C1A_papain-like"/>
</dbReference>
<dbReference type="FunFam" id="3.90.70.10:FF:000006">
    <property type="entry name" value="Cathepsin S"/>
    <property type="match status" value="1"/>
</dbReference>
<evidence type="ECO:0000259" key="8">
    <source>
        <dbReference type="SMART" id="SM00645"/>
    </source>
</evidence>
<keyword evidence="7" id="KW-0732">Signal</keyword>
<keyword evidence="3" id="KW-0378">Hydrolase</keyword>
<evidence type="ECO:0000256" key="7">
    <source>
        <dbReference type="SAM" id="SignalP"/>
    </source>
</evidence>
<dbReference type="PROSITE" id="PS00139">
    <property type="entry name" value="THIOL_PROTEASE_CYS"/>
    <property type="match status" value="1"/>
</dbReference>
<dbReference type="FunFam" id="3.90.70.10:FF:000039">
    <property type="entry name" value="Cysteine proteinase 2, putative"/>
    <property type="match status" value="1"/>
</dbReference>
<evidence type="ECO:0000256" key="2">
    <source>
        <dbReference type="ARBA" id="ARBA00022670"/>
    </source>
</evidence>
<dbReference type="Proteomes" id="UP000007266">
    <property type="component" value="Linkage group 10"/>
</dbReference>
<evidence type="ECO:0000256" key="4">
    <source>
        <dbReference type="ARBA" id="ARBA00022807"/>
    </source>
</evidence>
<dbReference type="InterPro" id="IPR000668">
    <property type="entry name" value="Peptidase_C1A_C"/>
</dbReference>
<dbReference type="GO" id="GO:0005615">
    <property type="term" value="C:extracellular space"/>
    <property type="evidence" value="ECO:0000318"/>
    <property type="project" value="GO_Central"/>
</dbReference>
<dbReference type="Pfam" id="PF08246">
    <property type="entry name" value="Inhibitor_I29"/>
    <property type="match status" value="2"/>
</dbReference>
<dbReference type="EMBL" id="KQ971381">
    <property type="protein sequence ID" value="KYB24980.1"/>
    <property type="molecule type" value="Genomic_DNA"/>
</dbReference>
<dbReference type="InterPro" id="IPR000169">
    <property type="entry name" value="Pept_cys_AS"/>
</dbReference>
<dbReference type="SMART" id="SM00645">
    <property type="entry name" value="Pept_C1"/>
    <property type="match status" value="2"/>
</dbReference>
<sequence length="727" mass="80091">MKTFIVLALAVVATLAVPQSPVHAKWAEFKLTHKKQYSSPIEELRRKAIFQDNLVKIEEHNAKFAKGEVTYTKAVNQFADMTADEFMAYVNRGLATKPKMNEKLRIPFVKSGKPAAAEVDWRSKAVTEVKDQGQCGSCWSFSTTGAVEGQLAISGKGLTSLSEQNLVDCSSQYGNAGCNGGWMDSAFDYIHDNGIMSESAYPYTAMDGNCRFDASQSVTSLQGYYDIPSGDESALQDAVANNGPVAVALDATEELQLYSGGVLYDTTCSAQALNHGVLVVGYGSEGGQDYWIVKNSWGSGWGEQGYWRQARNRNNNCGIATAASYPALSDPLLIPNGDICYFPSNHNCHNGIASKINKRPKLVPIQEEMKRLAIFTENLSKIDAHNTKYRNGEVTYFKAMNKFGDLTTDEFLAFVNRNKLTKREKNEKHTKLNTTKIEYETQVDWRANGLVSDVKNEQDCSSSWSFSALGAVEGQLALKTNQLTSLSAQNLIDCSADFGCNGGHATNAYSYISQFGIMPEKDYPYEGKAGVCRFDASKSITTVTGFYDIDPNDETALQGALAMMGPIAATIEATEELQFYKGGILLDEKCNSKVPDLNHGVLVVGYGSENGGDFWIVKNSWGSDWGEGGYYRPVRNHGNNCGIASSATLPILCDITVENVAIWTYHSAPFARCVPERVRNLLQEEVAKNSSSFGIFFQNFTPFGRNVKLLRHFFTTGDCWPQWLWTN</sequence>
<dbReference type="SUPFAM" id="SSF54001">
    <property type="entry name" value="Cysteine proteinases"/>
    <property type="match status" value="2"/>
</dbReference>
<protein>
    <submittedName>
        <fullName evidence="10">Cathepsin L-like Protein</fullName>
    </submittedName>
</protein>
<dbReference type="InterPro" id="IPR025660">
    <property type="entry name" value="Pept_his_AS"/>
</dbReference>
<dbReference type="GO" id="GO:0005764">
    <property type="term" value="C:lysosome"/>
    <property type="evidence" value="ECO:0000318"/>
    <property type="project" value="GO_Central"/>
</dbReference>
<evidence type="ECO:0000256" key="5">
    <source>
        <dbReference type="ARBA" id="ARBA00023145"/>
    </source>
</evidence>
<dbReference type="SMART" id="SM00848">
    <property type="entry name" value="Inhibitor_I29"/>
    <property type="match status" value="2"/>
</dbReference>
<dbReference type="InParanoid" id="A0A139WAQ9"/>
<reference evidence="10 11" key="2">
    <citation type="journal article" date="2010" name="Nucleic Acids Res.">
        <title>BeetleBase in 2010: revisions to provide comprehensive genomic information for Tribolium castaneum.</title>
        <authorList>
            <person name="Kim H.S."/>
            <person name="Murphy T."/>
            <person name="Xia J."/>
            <person name="Caragea D."/>
            <person name="Park Y."/>
            <person name="Beeman R.W."/>
            <person name="Lorenzen M.D."/>
            <person name="Butcher S."/>
            <person name="Manak J.R."/>
            <person name="Brown S.J."/>
        </authorList>
    </citation>
    <scope>GENOME REANNOTATION</scope>
    <source>
        <strain evidence="10 11">Georgia GA2</strain>
    </source>
</reference>
<feature type="domain" description="Peptidase C1A papain C-terminal" evidence="8">
    <location>
        <begin position="115"/>
        <end position="327"/>
    </location>
</feature>
<dbReference type="Pfam" id="PF00112">
    <property type="entry name" value="Peptidase_C1"/>
    <property type="match status" value="2"/>
</dbReference>
<evidence type="ECO:0000256" key="3">
    <source>
        <dbReference type="ARBA" id="ARBA00022801"/>
    </source>
</evidence>
<comment type="similarity">
    <text evidence="1">Belongs to the peptidase C1 family.</text>
</comment>
<dbReference type="GO" id="GO:0004197">
    <property type="term" value="F:cysteine-type endopeptidase activity"/>
    <property type="evidence" value="ECO:0000318"/>
    <property type="project" value="GO_Central"/>
</dbReference>
<reference evidence="10 11" key="1">
    <citation type="journal article" date="2008" name="Nature">
        <title>The genome of the model beetle and pest Tribolium castaneum.</title>
        <authorList>
            <consortium name="Tribolium Genome Sequencing Consortium"/>
            <person name="Richards S."/>
            <person name="Gibbs R.A."/>
            <person name="Weinstock G.M."/>
            <person name="Brown S.J."/>
            <person name="Denell R."/>
            <person name="Beeman R.W."/>
            <person name="Gibbs R."/>
            <person name="Beeman R.W."/>
            <person name="Brown S.J."/>
            <person name="Bucher G."/>
            <person name="Friedrich M."/>
            <person name="Grimmelikhuijzen C.J."/>
            <person name="Klingler M."/>
            <person name="Lorenzen M."/>
            <person name="Richards S."/>
            <person name="Roth S."/>
            <person name="Schroder R."/>
            <person name="Tautz D."/>
            <person name="Zdobnov E.M."/>
            <person name="Muzny D."/>
            <person name="Gibbs R.A."/>
            <person name="Weinstock G.M."/>
            <person name="Attaway T."/>
            <person name="Bell S."/>
            <person name="Buhay C.J."/>
            <person name="Chandrabose M.N."/>
            <person name="Chavez D."/>
            <person name="Clerk-Blankenburg K.P."/>
            <person name="Cree A."/>
            <person name="Dao M."/>
            <person name="Davis C."/>
            <person name="Chacko J."/>
            <person name="Dinh H."/>
            <person name="Dugan-Rocha S."/>
            <person name="Fowler G."/>
            <person name="Garner T.T."/>
            <person name="Garnes J."/>
            <person name="Gnirke A."/>
            <person name="Hawes A."/>
            <person name="Hernandez J."/>
            <person name="Hines S."/>
            <person name="Holder M."/>
            <person name="Hume J."/>
            <person name="Jhangiani S.N."/>
            <person name="Joshi V."/>
            <person name="Khan Z.M."/>
            <person name="Jackson L."/>
            <person name="Kovar C."/>
            <person name="Kowis A."/>
            <person name="Lee S."/>
            <person name="Lewis L.R."/>
            <person name="Margolis J."/>
            <person name="Morgan M."/>
            <person name="Nazareth L.V."/>
            <person name="Nguyen N."/>
            <person name="Okwuonu G."/>
            <person name="Parker D."/>
            <person name="Richards S."/>
            <person name="Ruiz S.J."/>
            <person name="Santibanez J."/>
            <person name="Savard J."/>
            <person name="Scherer S.E."/>
            <person name="Schneider B."/>
            <person name="Sodergren E."/>
            <person name="Tautz D."/>
            <person name="Vattahil S."/>
            <person name="Villasana D."/>
            <person name="White C.S."/>
            <person name="Wright R."/>
            <person name="Park Y."/>
            <person name="Beeman R.W."/>
            <person name="Lord J."/>
            <person name="Oppert B."/>
            <person name="Lorenzen M."/>
            <person name="Brown S."/>
            <person name="Wang L."/>
            <person name="Savard J."/>
            <person name="Tautz D."/>
            <person name="Richards S."/>
            <person name="Weinstock G."/>
            <person name="Gibbs R.A."/>
            <person name="Liu Y."/>
            <person name="Worley K."/>
            <person name="Weinstock G."/>
            <person name="Elsik C.G."/>
            <person name="Reese J.T."/>
            <person name="Elhaik E."/>
            <person name="Landan G."/>
            <person name="Graur D."/>
            <person name="Arensburger P."/>
            <person name="Atkinson P."/>
            <person name="Beeman R.W."/>
            <person name="Beidler J."/>
            <person name="Brown S.J."/>
            <person name="Demuth J.P."/>
            <person name="Drury D.W."/>
            <person name="Du Y.Z."/>
            <person name="Fujiwara H."/>
            <person name="Lorenzen M."/>
            <person name="Maselli V."/>
            <person name="Osanai M."/>
            <person name="Park Y."/>
            <person name="Robertson H.M."/>
            <person name="Tu Z."/>
            <person name="Wang J.J."/>
            <person name="Wang S."/>
            <person name="Richards S."/>
            <person name="Song H."/>
            <person name="Zhang L."/>
            <person name="Sodergren E."/>
            <person name="Werner D."/>
            <person name="Stanke M."/>
            <person name="Morgenstern B."/>
            <person name="Solovyev V."/>
            <person name="Kosarev P."/>
            <person name="Brown G."/>
            <person name="Chen H.C."/>
            <person name="Ermolaeva O."/>
            <person name="Hlavina W."/>
            <person name="Kapustin Y."/>
            <person name="Kiryutin B."/>
            <person name="Kitts P."/>
            <person name="Maglott D."/>
            <person name="Pruitt K."/>
            <person name="Sapojnikov V."/>
            <person name="Souvorov A."/>
            <person name="Mackey A.J."/>
            <person name="Waterhouse R.M."/>
            <person name="Wyder S."/>
            <person name="Zdobnov E.M."/>
            <person name="Zdobnov E.M."/>
            <person name="Wyder S."/>
            <person name="Kriventseva E.V."/>
            <person name="Kadowaki T."/>
            <person name="Bork P."/>
            <person name="Aranda M."/>
            <person name="Bao R."/>
            <person name="Beermann A."/>
            <person name="Berns N."/>
            <person name="Bolognesi R."/>
            <person name="Bonneton F."/>
            <person name="Bopp D."/>
            <person name="Brown S.J."/>
            <person name="Bucher G."/>
            <person name="Butts T."/>
            <person name="Chaumot A."/>
            <person name="Denell R.E."/>
            <person name="Ferrier D.E."/>
            <person name="Friedrich M."/>
            <person name="Gordon C.M."/>
            <person name="Jindra M."/>
            <person name="Klingler M."/>
            <person name="Lan Q."/>
            <person name="Lattorff H.M."/>
            <person name="Laudet V."/>
            <person name="von Levetsow C."/>
            <person name="Liu Z."/>
            <person name="Lutz R."/>
            <person name="Lynch J.A."/>
            <person name="da Fonseca R.N."/>
            <person name="Posnien N."/>
            <person name="Reuter R."/>
            <person name="Roth S."/>
            <person name="Savard J."/>
            <person name="Schinko J.B."/>
            <person name="Schmitt C."/>
            <person name="Schoppmeier M."/>
            <person name="Schroder R."/>
            <person name="Shippy T.D."/>
            <person name="Simonnet F."/>
            <person name="Marques-Souza H."/>
            <person name="Tautz D."/>
            <person name="Tomoyasu Y."/>
            <person name="Trauner J."/>
            <person name="Van der Zee M."/>
            <person name="Vervoort M."/>
            <person name="Wittkopp N."/>
            <person name="Wimmer E.A."/>
            <person name="Yang X."/>
            <person name="Jones A.K."/>
            <person name="Sattelle D.B."/>
            <person name="Ebert P.R."/>
            <person name="Nelson D."/>
            <person name="Scott J.G."/>
            <person name="Beeman R.W."/>
            <person name="Muthukrishnan S."/>
            <person name="Kramer K.J."/>
            <person name="Arakane Y."/>
            <person name="Beeman R.W."/>
            <person name="Zhu Q."/>
            <person name="Hogenkamp D."/>
            <person name="Dixit R."/>
            <person name="Oppert B."/>
            <person name="Jiang H."/>
            <person name="Zou Z."/>
            <person name="Marshall J."/>
            <person name="Elpidina E."/>
            <person name="Vinokurov K."/>
            <person name="Oppert C."/>
            <person name="Zou Z."/>
            <person name="Evans J."/>
            <person name="Lu Z."/>
            <person name="Zhao P."/>
            <person name="Sumathipala N."/>
            <person name="Altincicek B."/>
            <person name="Vilcinskas A."/>
            <person name="Williams M."/>
            <person name="Hultmark D."/>
            <person name="Hetru C."/>
            <person name="Jiang H."/>
            <person name="Grimmelikhuijzen C.J."/>
            <person name="Hauser F."/>
            <person name="Cazzamali G."/>
            <person name="Williamson M."/>
            <person name="Park Y."/>
            <person name="Li B."/>
            <person name="Tanaka Y."/>
            <person name="Predel R."/>
            <person name="Neupert S."/>
            <person name="Schachtner J."/>
            <person name="Verleyen P."/>
            <person name="Raible F."/>
            <person name="Bork P."/>
            <person name="Friedrich M."/>
            <person name="Walden K.K."/>
            <person name="Robertson H.M."/>
            <person name="Angeli S."/>
            <person name="Foret S."/>
            <person name="Bucher G."/>
            <person name="Schuetz S."/>
            <person name="Maleszka R."/>
            <person name="Wimmer E.A."/>
            <person name="Beeman R.W."/>
            <person name="Lorenzen M."/>
            <person name="Tomoyasu Y."/>
            <person name="Miller S.C."/>
            <person name="Grossmann D."/>
            <person name="Bucher G."/>
        </authorList>
    </citation>
    <scope>NUCLEOTIDE SEQUENCE [LARGE SCALE GENOMIC DNA]</scope>
    <source>
        <strain evidence="10 11">Georgia GA2</strain>
    </source>
</reference>
<feature type="chain" id="PRO_5007299546" evidence="7">
    <location>
        <begin position="25"/>
        <end position="727"/>
    </location>
</feature>
<keyword evidence="2" id="KW-0645">Protease</keyword>
<dbReference type="PRINTS" id="PR00705">
    <property type="entry name" value="PAPAIN"/>
</dbReference>
<dbReference type="InterPro" id="IPR038765">
    <property type="entry name" value="Papain-like_cys_pep_sf"/>
</dbReference>
<keyword evidence="11" id="KW-1185">Reference proteome</keyword>
<evidence type="ECO:0000256" key="1">
    <source>
        <dbReference type="ARBA" id="ARBA00008455"/>
    </source>
</evidence>
<dbReference type="Gene3D" id="3.90.70.10">
    <property type="entry name" value="Cysteine proteinases"/>
    <property type="match status" value="2"/>
</dbReference>
<gene>
    <name evidence="10" type="primary">AUGUSTUS-3.0.2_31449</name>
    <name evidence="10" type="ORF">TcasGA2_TC031449</name>
</gene>
<organism evidence="10 11">
    <name type="scientific">Tribolium castaneum</name>
    <name type="common">Red flour beetle</name>
    <dbReference type="NCBI Taxonomy" id="7070"/>
    <lineage>
        <taxon>Eukaryota</taxon>
        <taxon>Metazoa</taxon>
        <taxon>Ecdysozoa</taxon>
        <taxon>Arthropoda</taxon>
        <taxon>Hexapoda</taxon>
        <taxon>Insecta</taxon>
        <taxon>Pterygota</taxon>
        <taxon>Neoptera</taxon>
        <taxon>Endopterygota</taxon>
        <taxon>Coleoptera</taxon>
        <taxon>Polyphaga</taxon>
        <taxon>Cucujiformia</taxon>
        <taxon>Tenebrionidae</taxon>
        <taxon>Tenebrionidae incertae sedis</taxon>
        <taxon>Tribolium</taxon>
    </lineage>
</organism>
<dbReference type="PROSITE" id="PS00639">
    <property type="entry name" value="THIOL_PROTEASE_HIS"/>
    <property type="match status" value="2"/>
</dbReference>
<keyword evidence="4" id="KW-0788">Thiol protease</keyword>
<feature type="domain" description="Cathepsin propeptide inhibitor" evidence="9">
    <location>
        <begin position="349"/>
        <end position="411"/>
    </location>
</feature>
<proteinExistence type="inferred from homology"/>
<keyword evidence="6" id="KW-1015">Disulfide bond</keyword>